<organism evidence="3 4">
    <name type="scientific">Methylomonas methanica</name>
    <dbReference type="NCBI Taxonomy" id="421"/>
    <lineage>
        <taxon>Bacteria</taxon>
        <taxon>Pseudomonadati</taxon>
        <taxon>Pseudomonadota</taxon>
        <taxon>Gammaproteobacteria</taxon>
        <taxon>Methylococcales</taxon>
        <taxon>Methylococcaceae</taxon>
        <taxon>Methylomonas</taxon>
    </lineage>
</organism>
<keyword evidence="1" id="KW-0472">Membrane</keyword>
<reference evidence="3 4" key="1">
    <citation type="submission" date="2016-03" db="EMBL/GenBank/DDBJ databases">
        <authorList>
            <person name="Ploux O."/>
        </authorList>
    </citation>
    <scope>NUCLEOTIDE SEQUENCE [LARGE SCALE GENOMIC DNA]</scope>
    <source>
        <strain evidence="3 4">R-45371</strain>
    </source>
</reference>
<dbReference type="Pfam" id="PF12846">
    <property type="entry name" value="AAA_10"/>
    <property type="match status" value="1"/>
</dbReference>
<dbReference type="EMBL" id="LUUH01000104">
    <property type="protein sequence ID" value="OAH97073.1"/>
    <property type="molecule type" value="Genomic_DNA"/>
</dbReference>
<name>A0A177LUX6_METMH</name>
<dbReference type="InterPro" id="IPR022458">
    <property type="entry name" value="Conjugative_coupling_TraG/TraD"/>
</dbReference>
<keyword evidence="1" id="KW-0812">Transmembrane</keyword>
<dbReference type="PANTHER" id="PTHR30121">
    <property type="entry name" value="UNCHARACTERIZED PROTEIN YJGR-RELATED"/>
    <property type="match status" value="1"/>
</dbReference>
<evidence type="ECO:0000313" key="3">
    <source>
        <dbReference type="EMBL" id="OAH97073.1"/>
    </source>
</evidence>
<sequence>MKSDYDYQFPWRPIYEITAIAGWTGGAGFAYLTSRWWGLPREPFVWLMIACGVMVCWRLPITVSLWYRKRRLRQFRFHYMDAEKLKAYVKSHPDDLWFGWGFDWVQKHAQLAYEILKRDVSTLIPTDHQRMGSAWIHGLEISESDVRQPIQHTAGHTLLVGTTGAGKTRAFDVLVTQAVLRGEAVIIIDPKGDKDLMASAKRACQLAGRPERFVYFHPAFPEDSVRLDPLHNFNRPSEIASRITAISPGETTSDPFKAFGQKSLDNVIQGLMVIEERPTLAKLRRYLEGGPSTLVIQALERYYDNCLGNWRQEARPYLKAAKDTDSKAAGLVRFYREYVQYQAPNLDLEGLLSLFEHDRTHFSKMVASLIPIMNMLTSGPLGPLLSPNPNDADDLRPITNTGLIIEKAQVAYIGLDSLSDGLVGSAIGSILLADLAAVAGDRYNYGVSDRPVNVFVDEAAEVINDPFIQVLNKGRGAKIRLFIATQTFADFAARTGSQDKARQVLGNVNNLIALRIMDSETQQYITDNLPKTRLKYIMRTQGVATSATNPTVFSGNVGERLMEEEGDLFAPQLLGQLPDLHYIAKLSGGRIVKGRLPVLQSALDSNTT</sequence>
<dbReference type="InterPro" id="IPR051162">
    <property type="entry name" value="T4SS_component"/>
</dbReference>
<dbReference type="AlphaFoldDB" id="A0A177LUX6"/>
<accession>A0A177LUX6</accession>
<feature type="transmembrane region" description="Helical" evidence="1">
    <location>
        <begin position="44"/>
        <end position="67"/>
    </location>
</feature>
<dbReference type="InterPro" id="IPR027417">
    <property type="entry name" value="P-loop_NTPase"/>
</dbReference>
<gene>
    <name evidence="3" type="ORF">A1353_23435</name>
</gene>
<comment type="caution">
    <text evidence="3">The sequence shown here is derived from an EMBL/GenBank/DDBJ whole genome shotgun (WGS) entry which is preliminary data.</text>
</comment>
<keyword evidence="1" id="KW-1133">Transmembrane helix</keyword>
<dbReference type="SUPFAM" id="SSF52540">
    <property type="entry name" value="P-loop containing nucleoside triphosphate hydrolases"/>
    <property type="match status" value="1"/>
</dbReference>
<dbReference type="Gene3D" id="3.40.50.300">
    <property type="entry name" value="P-loop containing nucleotide triphosphate hydrolases"/>
    <property type="match status" value="2"/>
</dbReference>
<dbReference type="PANTHER" id="PTHR30121:SF6">
    <property type="entry name" value="SLR6007 PROTEIN"/>
    <property type="match status" value="1"/>
</dbReference>
<evidence type="ECO:0000313" key="4">
    <source>
        <dbReference type="Proteomes" id="UP000077763"/>
    </source>
</evidence>
<dbReference type="NCBIfam" id="TIGR03743">
    <property type="entry name" value="SXT_TraD"/>
    <property type="match status" value="1"/>
</dbReference>
<dbReference type="RefSeq" id="WP_064038701.1">
    <property type="nucleotide sequence ID" value="NZ_LUUH01000104.1"/>
</dbReference>
<evidence type="ECO:0000259" key="2">
    <source>
        <dbReference type="Pfam" id="PF12696"/>
    </source>
</evidence>
<proteinExistence type="predicted"/>
<feature type="domain" description="TraD/TraG TraM recognition site" evidence="2">
    <location>
        <begin position="451"/>
        <end position="563"/>
    </location>
</feature>
<evidence type="ECO:0000256" key="1">
    <source>
        <dbReference type="SAM" id="Phobius"/>
    </source>
</evidence>
<feature type="transmembrane region" description="Helical" evidence="1">
    <location>
        <begin position="12"/>
        <end position="32"/>
    </location>
</feature>
<protein>
    <submittedName>
        <fullName evidence="3">Conjugal transfer protein</fullName>
    </submittedName>
</protein>
<dbReference type="InterPro" id="IPR032689">
    <property type="entry name" value="TraG-D_C"/>
</dbReference>
<dbReference type="CDD" id="cd01127">
    <property type="entry name" value="TrwB_TraG_TraD_VirD4"/>
    <property type="match status" value="2"/>
</dbReference>
<dbReference type="Proteomes" id="UP000077763">
    <property type="component" value="Unassembled WGS sequence"/>
</dbReference>
<dbReference type="Pfam" id="PF12696">
    <property type="entry name" value="TraG-D_C"/>
    <property type="match status" value="1"/>
</dbReference>